<accession>A0AAD8EFG7</accession>
<sequence>MERGCVVCVFLSLPSPVFSILYHLQGVDIGDLAEVALYQGPYGSITVGAPGGWNSTVYPKWYFNQVNKSNEMTDAEIRGGLDDGTEYRACNRKTMYAEVAPTTTIQDQNFLDLMLKLNLGDFGSKVTVIDGQDRVPLLVDAIYTIDVETNFTQNAYNTHSKGMDIPKALEQDLVWSMQGILDDENTKNVAGGRSKIVLFIPRDTVNLNSENLDIARNRMTFFRENLPVPIRLTNPNCGSDWSAQPYNQAEFTYSVKHYGVNYHRLQANYFYGQGSAEITVKADTSVTLKVCFSRKNAFPDSNSTSDTSTECQHISSSNNYKYQLTQTCQDYEYLSQCPPLYVSVTSVGNTKSYNCNQCQYPHNAQYTISHLGLGCRSGVSRYLGNTLLIMAASILLLTLRNLIGR</sequence>
<gene>
    <name evidence="3" type="ORF">L9F63_018675</name>
</gene>
<feature type="chain" id="PRO_5042063886" evidence="2">
    <location>
        <begin position="20"/>
        <end position="405"/>
    </location>
</feature>
<evidence type="ECO:0000256" key="2">
    <source>
        <dbReference type="SAM" id="SignalP"/>
    </source>
</evidence>
<comment type="caution">
    <text evidence="3">The sequence shown here is derived from an EMBL/GenBank/DDBJ whole genome shotgun (WGS) entry which is preliminary data.</text>
</comment>
<reference evidence="3" key="2">
    <citation type="submission" date="2023-05" db="EMBL/GenBank/DDBJ databases">
        <authorList>
            <person name="Fouks B."/>
        </authorList>
    </citation>
    <scope>NUCLEOTIDE SEQUENCE</scope>
    <source>
        <strain evidence="3">Stay&amp;Tobe</strain>
        <tissue evidence="3">Testes</tissue>
    </source>
</reference>
<reference evidence="3" key="1">
    <citation type="journal article" date="2023" name="IScience">
        <title>Live-bearing cockroach genome reveals convergent evolutionary mechanisms linked to viviparity in insects and beyond.</title>
        <authorList>
            <person name="Fouks B."/>
            <person name="Harrison M.C."/>
            <person name="Mikhailova A.A."/>
            <person name="Marchal E."/>
            <person name="English S."/>
            <person name="Carruthers M."/>
            <person name="Jennings E.C."/>
            <person name="Chiamaka E.L."/>
            <person name="Frigard R.A."/>
            <person name="Pippel M."/>
            <person name="Attardo G.M."/>
            <person name="Benoit J.B."/>
            <person name="Bornberg-Bauer E."/>
            <person name="Tobe S.S."/>
        </authorList>
    </citation>
    <scope>NUCLEOTIDE SEQUENCE</scope>
    <source>
        <strain evidence="3">Stay&amp;Tobe</strain>
    </source>
</reference>
<keyword evidence="1" id="KW-0472">Membrane</keyword>
<keyword evidence="2" id="KW-0732">Signal</keyword>
<feature type="signal peptide" evidence="2">
    <location>
        <begin position="1"/>
        <end position="19"/>
    </location>
</feature>
<evidence type="ECO:0000313" key="3">
    <source>
        <dbReference type="EMBL" id="KAJ9587894.1"/>
    </source>
</evidence>
<protein>
    <submittedName>
        <fullName evidence="3">Uncharacterized protein</fullName>
    </submittedName>
</protein>
<keyword evidence="1" id="KW-1133">Transmembrane helix</keyword>
<name>A0AAD8EFG7_DIPPU</name>
<dbReference type="EMBL" id="JASPKZ010006054">
    <property type="protein sequence ID" value="KAJ9587894.1"/>
    <property type="molecule type" value="Genomic_DNA"/>
</dbReference>
<feature type="transmembrane region" description="Helical" evidence="1">
    <location>
        <begin position="382"/>
        <end position="403"/>
    </location>
</feature>
<keyword evidence="4" id="KW-1185">Reference proteome</keyword>
<evidence type="ECO:0000313" key="4">
    <source>
        <dbReference type="Proteomes" id="UP001233999"/>
    </source>
</evidence>
<proteinExistence type="predicted"/>
<organism evidence="3 4">
    <name type="scientific">Diploptera punctata</name>
    <name type="common">Pacific beetle cockroach</name>
    <dbReference type="NCBI Taxonomy" id="6984"/>
    <lineage>
        <taxon>Eukaryota</taxon>
        <taxon>Metazoa</taxon>
        <taxon>Ecdysozoa</taxon>
        <taxon>Arthropoda</taxon>
        <taxon>Hexapoda</taxon>
        <taxon>Insecta</taxon>
        <taxon>Pterygota</taxon>
        <taxon>Neoptera</taxon>
        <taxon>Polyneoptera</taxon>
        <taxon>Dictyoptera</taxon>
        <taxon>Blattodea</taxon>
        <taxon>Blaberoidea</taxon>
        <taxon>Blaberidae</taxon>
        <taxon>Diplopterinae</taxon>
        <taxon>Diploptera</taxon>
    </lineage>
</organism>
<evidence type="ECO:0000256" key="1">
    <source>
        <dbReference type="SAM" id="Phobius"/>
    </source>
</evidence>
<dbReference type="Proteomes" id="UP001233999">
    <property type="component" value="Unassembled WGS sequence"/>
</dbReference>
<keyword evidence="1" id="KW-0812">Transmembrane</keyword>
<dbReference type="AlphaFoldDB" id="A0AAD8EFG7"/>